<dbReference type="KEGG" id="ckw:CKALI_03020"/>
<keyword evidence="1" id="KW-0472">Membrane</keyword>
<evidence type="ECO:0000256" key="1">
    <source>
        <dbReference type="SAM" id="Phobius"/>
    </source>
</evidence>
<evidence type="ECO:0000313" key="3">
    <source>
        <dbReference type="Proteomes" id="UP000427071"/>
    </source>
</evidence>
<keyword evidence="1" id="KW-0812">Transmembrane</keyword>
<gene>
    <name evidence="2" type="ORF">CKALI_03020</name>
</gene>
<protein>
    <submittedName>
        <fullName evidence="2">Uncharacterized protein</fullName>
    </submittedName>
</protein>
<keyword evidence="1" id="KW-1133">Transmembrane helix</keyword>
<reference evidence="3" key="1">
    <citation type="submission" date="2019-11" db="EMBL/GenBank/DDBJ databases">
        <title>Complete genome sequence of Corynebacterium kalinowskii 1959, a novel Corynebacterium species isolated from soil of a small paddock in Vilsendorf, Germany.</title>
        <authorList>
            <person name="Schaffert L."/>
            <person name="Ruwe M."/>
            <person name="Milse J."/>
            <person name="Hanuschka K."/>
            <person name="Ortseifen V."/>
            <person name="Droste J."/>
            <person name="Brandt D."/>
            <person name="Schlueter L."/>
            <person name="Kutter Y."/>
            <person name="Vinke S."/>
            <person name="Viehoefer P."/>
            <person name="Jacob L."/>
            <person name="Luebke N.-C."/>
            <person name="Schulte-Berndt E."/>
            <person name="Hain C."/>
            <person name="Linder M."/>
            <person name="Schmidt P."/>
            <person name="Wollenschlaeger L."/>
            <person name="Luttermann T."/>
            <person name="Thieme E."/>
            <person name="Hassa J."/>
            <person name="Haak M."/>
            <person name="Wittchen M."/>
            <person name="Mentz A."/>
            <person name="Persicke M."/>
            <person name="Busche T."/>
            <person name="Ruckert C."/>
        </authorList>
    </citation>
    <scope>NUCLEOTIDE SEQUENCE [LARGE SCALE GENOMIC DNA]</scope>
    <source>
        <strain evidence="3">1959</strain>
    </source>
</reference>
<dbReference type="RefSeq" id="WP_156191884.1">
    <property type="nucleotide sequence ID" value="NZ_CP046452.1"/>
</dbReference>
<dbReference type="EMBL" id="CP046452">
    <property type="protein sequence ID" value="QGU01487.1"/>
    <property type="molecule type" value="Genomic_DNA"/>
</dbReference>
<evidence type="ECO:0000313" key="2">
    <source>
        <dbReference type="EMBL" id="QGU01487.1"/>
    </source>
</evidence>
<organism evidence="2 3">
    <name type="scientific">Corynebacterium kalinowskii</name>
    <dbReference type="NCBI Taxonomy" id="2675216"/>
    <lineage>
        <taxon>Bacteria</taxon>
        <taxon>Bacillati</taxon>
        <taxon>Actinomycetota</taxon>
        <taxon>Actinomycetes</taxon>
        <taxon>Mycobacteriales</taxon>
        <taxon>Corynebacteriaceae</taxon>
        <taxon>Corynebacterium</taxon>
    </lineage>
</organism>
<accession>A0A6B8VPK2</accession>
<dbReference type="AlphaFoldDB" id="A0A6B8VPK2"/>
<dbReference type="Proteomes" id="UP000427071">
    <property type="component" value="Chromosome"/>
</dbReference>
<dbReference type="PROSITE" id="PS51257">
    <property type="entry name" value="PROKAR_LIPOPROTEIN"/>
    <property type="match status" value="1"/>
</dbReference>
<name>A0A6B8VPK2_9CORY</name>
<proteinExistence type="predicted"/>
<sequence>MKNSNVIFSALGIGCAVTLLGGILLVGGIFVGGVHLWESLFYSEPLTDQENAKISEVQSSLVDVAGHGAVVSITTDNKMHSSPELKVHISIAESVTAAEAEAIASRSNALLLEQIPNDWEVRDRISYAAMDGLKVDLYQTRAVILPDQFTLAAAAPEGTDWVKLNGLVREVEWHSFATDSCSEPFVVAKQAISTVAEEKLESTVSIEVRTCEGRTTEGDHAFRIIARPEDAGQQIDRLLELQPKLMDRKIDSMAITADSTLVLLEQGFRQKEPGRAEDYQDLWPYGQVVMAQSNILVSGGKPNDK</sequence>
<feature type="transmembrane region" description="Helical" evidence="1">
    <location>
        <begin position="6"/>
        <end position="31"/>
    </location>
</feature>
<keyword evidence="3" id="KW-1185">Reference proteome</keyword>